<dbReference type="EMBL" id="GGEC01056152">
    <property type="protein sequence ID" value="MBX36636.1"/>
    <property type="molecule type" value="Transcribed_RNA"/>
</dbReference>
<proteinExistence type="predicted"/>
<dbReference type="AlphaFoldDB" id="A0A2P2N2I3"/>
<evidence type="ECO:0000313" key="1">
    <source>
        <dbReference type="EMBL" id="MBX36636.1"/>
    </source>
</evidence>
<sequence>MLFHLWWMDNQIDRVHCYLELTNMTENCTGDD</sequence>
<accession>A0A2P2N2I3</accession>
<reference evidence="1" key="1">
    <citation type="submission" date="2018-02" db="EMBL/GenBank/DDBJ databases">
        <title>Rhizophora mucronata_Transcriptome.</title>
        <authorList>
            <person name="Meera S.P."/>
            <person name="Sreeshan A."/>
            <person name="Augustine A."/>
        </authorList>
    </citation>
    <scope>NUCLEOTIDE SEQUENCE</scope>
    <source>
        <tissue evidence="1">Leaf</tissue>
    </source>
</reference>
<name>A0A2P2N2I3_RHIMU</name>
<organism evidence="1">
    <name type="scientific">Rhizophora mucronata</name>
    <name type="common">Asiatic mangrove</name>
    <dbReference type="NCBI Taxonomy" id="61149"/>
    <lineage>
        <taxon>Eukaryota</taxon>
        <taxon>Viridiplantae</taxon>
        <taxon>Streptophyta</taxon>
        <taxon>Embryophyta</taxon>
        <taxon>Tracheophyta</taxon>
        <taxon>Spermatophyta</taxon>
        <taxon>Magnoliopsida</taxon>
        <taxon>eudicotyledons</taxon>
        <taxon>Gunneridae</taxon>
        <taxon>Pentapetalae</taxon>
        <taxon>rosids</taxon>
        <taxon>fabids</taxon>
        <taxon>Malpighiales</taxon>
        <taxon>Rhizophoraceae</taxon>
        <taxon>Rhizophora</taxon>
    </lineage>
</organism>
<protein>
    <submittedName>
        <fullName evidence="1">Uncharacterized protein</fullName>
    </submittedName>
</protein>